<proteinExistence type="predicted"/>
<reference evidence="1" key="1">
    <citation type="submission" date="2022-09" db="EMBL/GenBank/DDBJ databases">
        <title>Complete genome sequence of Rossellomorea vietnamensis strain RL-WG62, a newly isolated PGPR with the potential for plant salinity stress alleviation.</title>
        <authorList>
            <person name="Ren L."/>
            <person name="Wang G."/>
            <person name="Hu H."/>
        </authorList>
    </citation>
    <scope>NUCLEOTIDE SEQUENCE</scope>
    <source>
        <strain evidence="1">RL-WG62</strain>
    </source>
</reference>
<name>A0ACD4C762_9BACI</name>
<evidence type="ECO:0000313" key="1">
    <source>
        <dbReference type="EMBL" id="UXH44504.1"/>
    </source>
</evidence>
<dbReference type="EMBL" id="CP104558">
    <property type="protein sequence ID" value="UXH44504.1"/>
    <property type="molecule type" value="Genomic_DNA"/>
</dbReference>
<protein>
    <submittedName>
        <fullName evidence="1">Transcription antitermination factor NusB</fullName>
    </submittedName>
</protein>
<evidence type="ECO:0000313" key="2">
    <source>
        <dbReference type="Proteomes" id="UP001064027"/>
    </source>
</evidence>
<gene>
    <name evidence="1" type="primary">nusB</name>
    <name evidence="1" type="ORF">N5C46_00095</name>
</gene>
<keyword evidence="2" id="KW-1185">Reference proteome</keyword>
<dbReference type="Proteomes" id="UP001064027">
    <property type="component" value="Chromosome"/>
</dbReference>
<accession>A0ACD4C762</accession>
<sequence>MKRRVAREKALQALFQIDMSGIEPEVALRNVLEEEEKMDAYLEQIVLGFIENQERIDGHIRENLEKWSFDRLAKVDRNILRLGVYELLFVEDVPNNVVINEAVEIAKIFGDDQSSKFINGVLSKVSQS</sequence>
<organism evidence="1 2">
    <name type="scientific">Rossellomorea vietnamensis</name>
    <dbReference type="NCBI Taxonomy" id="218284"/>
    <lineage>
        <taxon>Bacteria</taxon>
        <taxon>Bacillati</taxon>
        <taxon>Bacillota</taxon>
        <taxon>Bacilli</taxon>
        <taxon>Bacillales</taxon>
        <taxon>Bacillaceae</taxon>
        <taxon>Rossellomorea</taxon>
    </lineage>
</organism>